<keyword evidence="8" id="KW-1185">Reference proteome</keyword>
<keyword evidence="5" id="KW-1133">Transmembrane helix</keyword>
<gene>
    <name evidence="7" type="ORF">SAMN04487910_2596</name>
</gene>
<proteinExistence type="predicted"/>
<keyword evidence="5" id="KW-0812">Transmembrane</keyword>
<evidence type="ECO:0000259" key="6">
    <source>
        <dbReference type="PROSITE" id="PS51352"/>
    </source>
</evidence>
<dbReference type="Proteomes" id="UP000198521">
    <property type="component" value="Unassembled WGS sequence"/>
</dbReference>
<feature type="transmembrane region" description="Helical" evidence="5">
    <location>
        <begin position="31"/>
        <end position="58"/>
    </location>
</feature>
<dbReference type="EMBL" id="FOAB01000004">
    <property type="protein sequence ID" value="SEL48464.1"/>
    <property type="molecule type" value="Genomic_DNA"/>
</dbReference>
<reference evidence="7 8" key="1">
    <citation type="submission" date="2016-10" db="EMBL/GenBank/DDBJ databases">
        <authorList>
            <person name="de Groot N.N."/>
        </authorList>
    </citation>
    <scope>NUCLEOTIDE SEQUENCE [LARGE SCALE GENOMIC DNA]</scope>
    <source>
        <strain evidence="7 8">DSM 25232</strain>
    </source>
</reference>
<keyword evidence="5" id="KW-0472">Membrane</keyword>
<dbReference type="InterPro" id="IPR017937">
    <property type="entry name" value="Thioredoxin_CS"/>
</dbReference>
<dbReference type="GO" id="GO:0005737">
    <property type="term" value="C:cytoplasm"/>
    <property type="evidence" value="ECO:0007669"/>
    <property type="project" value="TreeGrafter"/>
</dbReference>
<evidence type="ECO:0000256" key="5">
    <source>
        <dbReference type="SAM" id="Phobius"/>
    </source>
</evidence>
<dbReference type="STRING" id="1038014.SAMN04487910_2596"/>
<dbReference type="PROSITE" id="PS51352">
    <property type="entry name" value="THIOREDOXIN_2"/>
    <property type="match status" value="1"/>
</dbReference>
<dbReference type="InterPro" id="IPR036249">
    <property type="entry name" value="Thioredoxin-like_sf"/>
</dbReference>
<organism evidence="7 8">
    <name type="scientific">Aquimarina amphilecti</name>
    <dbReference type="NCBI Taxonomy" id="1038014"/>
    <lineage>
        <taxon>Bacteria</taxon>
        <taxon>Pseudomonadati</taxon>
        <taxon>Bacteroidota</taxon>
        <taxon>Flavobacteriia</taxon>
        <taxon>Flavobacteriales</taxon>
        <taxon>Flavobacteriaceae</taxon>
        <taxon>Aquimarina</taxon>
    </lineage>
</organism>
<evidence type="ECO:0000256" key="3">
    <source>
        <dbReference type="ARBA" id="ARBA00023157"/>
    </source>
</evidence>
<protein>
    <submittedName>
        <fullName evidence="7">Thioredoxin</fullName>
    </submittedName>
</protein>
<keyword evidence="2" id="KW-0249">Electron transport</keyword>
<evidence type="ECO:0000256" key="4">
    <source>
        <dbReference type="ARBA" id="ARBA00023284"/>
    </source>
</evidence>
<dbReference type="Pfam" id="PF00085">
    <property type="entry name" value="Thioredoxin"/>
    <property type="match status" value="1"/>
</dbReference>
<dbReference type="SUPFAM" id="SSF52833">
    <property type="entry name" value="Thioredoxin-like"/>
    <property type="match status" value="1"/>
</dbReference>
<dbReference type="GO" id="GO:0015035">
    <property type="term" value="F:protein-disulfide reductase activity"/>
    <property type="evidence" value="ECO:0007669"/>
    <property type="project" value="TreeGrafter"/>
</dbReference>
<evidence type="ECO:0000256" key="2">
    <source>
        <dbReference type="ARBA" id="ARBA00022982"/>
    </source>
</evidence>
<evidence type="ECO:0000256" key="1">
    <source>
        <dbReference type="ARBA" id="ARBA00022448"/>
    </source>
</evidence>
<name>A0A1H7QLG1_AQUAM</name>
<sequence length="171" mass="20084">MYLIIEMIEKLIKYQNDSEKNFEEKKNISTIVNYIFALIIFFSSTIVSAFTFPFRFLYKKIFLKKNKSKIIHLNGKNIDSVLKEEKLVLIDFWAEWCGPCLMMNATIEKFANESKNIQIAKVNADLNRKLLDRFQIRGLPQFILLKNGKEIKRYAGAMTVFDLNKFCSETD</sequence>
<dbReference type="PANTHER" id="PTHR45663">
    <property type="entry name" value="GEO12009P1"/>
    <property type="match status" value="1"/>
</dbReference>
<feature type="domain" description="Thioredoxin" evidence="6">
    <location>
        <begin position="59"/>
        <end position="171"/>
    </location>
</feature>
<dbReference type="CDD" id="cd02947">
    <property type="entry name" value="TRX_family"/>
    <property type="match status" value="1"/>
</dbReference>
<dbReference type="AlphaFoldDB" id="A0A1H7QLG1"/>
<evidence type="ECO:0000313" key="7">
    <source>
        <dbReference type="EMBL" id="SEL48464.1"/>
    </source>
</evidence>
<dbReference type="InterPro" id="IPR013766">
    <property type="entry name" value="Thioredoxin_domain"/>
</dbReference>
<accession>A0A1H7QLG1</accession>
<dbReference type="Gene3D" id="3.40.30.10">
    <property type="entry name" value="Glutaredoxin"/>
    <property type="match status" value="1"/>
</dbReference>
<dbReference type="PANTHER" id="PTHR45663:SF11">
    <property type="entry name" value="GEO12009P1"/>
    <property type="match status" value="1"/>
</dbReference>
<keyword evidence="1" id="KW-0813">Transport</keyword>
<keyword evidence="3" id="KW-1015">Disulfide bond</keyword>
<dbReference type="PROSITE" id="PS00194">
    <property type="entry name" value="THIOREDOXIN_1"/>
    <property type="match status" value="1"/>
</dbReference>
<evidence type="ECO:0000313" key="8">
    <source>
        <dbReference type="Proteomes" id="UP000198521"/>
    </source>
</evidence>
<keyword evidence="4" id="KW-0676">Redox-active center</keyword>